<comment type="caution">
    <text evidence="4">The sequence shown here is derived from an EMBL/GenBank/DDBJ whole genome shotgun (WGS) entry which is preliminary data.</text>
</comment>
<evidence type="ECO:0000256" key="1">
    <source>
        <dbReference type="ARBA" id="ARBA00022801"/>
    </source>
</evidence>
<dbReference type="Pfam" id="PF04203">
    <property type="entry name" value="Sortase"/>
    <property type="match status" value="1"/>
</dbReference>
<evidence type="ECO:0000256" key="3">
    <source>
        <dbReference type="SAM" id="Phobius"/>
    </source>
</evidence>
<keyword evidence="3" id="KW-0472">Membrane</keyword>
<evidence type="ECO:0000313" key="4">
    <source>
        <dbReference type="EMBL" id="PLS30165.1"/>
    </source>
</evidence>
<keyword evidence="3" id="KW-0812">Transmembrane</keyword>
<gene>
    <name evidence="4" type="ORF">Uis1B_1987</name>
</gene>
<feature type="transmembrane region" description="Helical" evidence="3">
    <location>
        <begin position="43"/>
        <end position="67"/>
    </location>
</feature>
<dbReference type="EMBL" id="NMWU01000041">
    <property type="protein sequence ID" value="PLS30165.1"/>
    <property type="molecule type" value="Genomic_DNA"/>
</dbReference>
<evidence type="ECO:0000313" key="5">
    <source>
        <dbReference type="Proteomes" id="UP000235050"/>
    </source>
</evidence>
<sequence length="315" mass="32872">MTAVLAARIGETAREGGLPFPSWEQIVSPGPAGRPRGAARRRLTVLGVTLTVLGALILTLPVTIGLASLPRTMPHTATARTAEDTQTLARAAAYDRGLLAHGTIAVGEAADPFGGSDQPAYETDRDYQSQLGAGGMMAAIRIPRVGVNLAVGHGTGPGTLETGAGHVYGTTLPVGDPGNTVIAAHRGLGARLLFYRLGELAPGDMVYTEAAGRTVAWRVDRIERVDPGSAAERAILTGSAKSTRLTLYTCDPPGLNTRRLIVAARRVPYVDATSVPGQSDPWTPWAAGGLTGLTALTAALIAAPREQVMRHARRR</sequence>
<accession>A0A2N5J7H9</accession>
<dbReference type="Proteomes" id="UP000235050">
    <property type="component" value="Unassembled WGS sequence"/>
</dbReference>
<feature type="active site" description="Proton donor/acceptor" evidence="2">
    <location>
        <position position="185"/>
    </location>
</feature>
<dbReference type="GO" id="GO:0016787">
    <property type="term" value="F:hydrolase activity"/>
    <property type="evidence" value="ECO:0007669"/>
    <property type="project" value="UniProtKB-KW"/>
</dbReference>
<proteinExistence type="predicted"/>
<dbReference type="InterPro" id="IPR042002">
    <property type="entry name" value="Sortase_C"/>
</dbReference>
<dbReference type="Gene3D" id="2.40.260.10">
    <property type="entry name" value="Sortase"/>
    <property type="match status" value="1"/>
</dbReference>
<feature type="transmembrane region" description="Helical" evidence="3">
    <location>
        <begin position="282"/>
        <end position="303"/>
    </location>
</feature>
<organism evidence="4 5">
    <name type="scientific">Bifidobacterium margollesii</name>
    <dbReference type="NCBI Taxonomy" id="2020964"/>
    <lineage>
        <taxon>Bacteria</taxon>
        <taxon>Bacillati</taxon>
        <taxon>Actinomycetota</taxon>
        <taxon>Actinomycetes</taxon>
        <taxon>Bifidobacteriales</taxon>
        <taxon>Bifidobacteriaceae</taxon>
        <taxon>Bifidobacterium</taxon>
    </lineage>
</organism>
<keyword evidence="1" id="KW-0378">Hydrolase</keyword>
<keyword evidence="3" id="KW-1133">Transmembrane helix</keyword>
<dbReference type="OrthoDB" id="5242161at2"/>
<dbReference type="RefSeq" id="WP_101618029.1">
    <property type="nucleotide sequence ID" value="NZ_NMWU01000041.1"/>
</dbReference>
<dbReference type="AlphaFoldDB" id="A0A2N5J7H9"/>
<evidence type="ECO:0000256" key="2">
    <source>
        <dbReference type="PIRSR" id="PIRSR605754-1"/>
    </source>
</evidence>
<protein>
    <submittedName>
        <fullName evidence="4">Sortase</fullName>
    </submittedName>
</protein>
<dbReference type="CDD" id="cd05827">
    <property type="entry name" value="Sortase_C"/>
    <property type="match status" value="1"/>
</dbReference>
<dbReference type="SUPFAM" id="SSF63817">
    <property type="entry name" value="Sortase"/>
    <property type="match status" value="1"/>
</dbReference>
<dbReference type="InterPro" id="IPR005754">
    <property type="entry name" value="Sortase"/>
</dbReference>
<keyword evidence="5" id="KW-1185">Reference proteome</keyword>
<reference evidence="4 5" key="1">
    <citation type="submission" date="2017-07" db="EMBL/GenBank/DDBJ databases">
        <title>Bifidobacterium novel species.</title>
        <authorList>
            <person name="Lugli G.A."/>
            <person name="Milani C."/>
            <person name="Duranti S."/>
            <person name="Mangifesta M."/>
        </authorList>
    </citation>
    <scope>NUCLEOTIDE SEQUENCE [LARGE SCALE GENOMIC DNA]</scope>
    <source>
        <strain evidence="5">Uis1B</strain>
    </source>
</reference>
<dbReference type="InterPro" id="IPR023365">
    <property type="entry name" value="Sortase_dom-sf"/>
</dbReference>
<name>A0A2N5J7H9_9BIFI</name>
<feature type="active site" description="Acyl-thioester intermediate" evidence="2">
    <location>
        <position position="250"/>
    </location>
</feature>
<dbReference type="NCBIfam" id="TIGR01076">
    <property type="entry name" value="sortase_fam"/>
    <property type="match status" value="1"/>
</dbReference>